<organism evidence="2 3">
    <name type="scientific">Eleusine coracana subsp. coracana</name>
    <dbReference type="NCBI Taxonomy" id="191504"/>
    <lineage>
        <taxon>Eukaryota</taxon>
        <taxon>Viridiplantae</taxon>
        <taxon>Streptophyta</taxon>
        <taxon>Embryophyta</taxon>
        <taxon>Tracheophyta</taxon>
        <taxon>Spermatophyta</taxon>
        <taxon>Magnoliopsida</taxon>
        <taxon>Liliopsida</taxon>
        <taxon>Poales</taxon>
        <taxon>Poaceae</taxon>
        <taxon>PACMAD clade</taxon>
        <taxon>Chloridoideae</taxon>
        <taxon>Cynodonteae</taxon>
        <taxon>Eleusininae</taxon>
        <taxon>Eleusine</taxon>
    </lineage>
</organism>
<comment type="caution">
    <text evidence="2">The sequence shown here is derived from an EMBL/GenBank/DDBJ whole genome shotgun (WGS) entry which is preliminary data.</text>
</comment>
<protein>
    <submittedName>
        <fullName evidence="2">Uncharacterized protein</fullName>
    </submittedName>
</protein>
<keyword evidence="3" id="KW-1185">Reference proteome</keyword>
<accession>A0AAV5DHH6</accession>
<name>A0AAV5DHH6_ELECO</name>
<evidence type="ECO:0000313" key="3">
    <source>
        <dbReference type="Proteomes" id="UP001054889"/>
    </source>
</evidence>
<evidence type="ECO:0000313" key="2">
    <source>
        <dbReference type="EMBL" id="GJN10484.1"/>
    </source>
</evidence>
<reference evidence="2" key="1">
    <citation type="journal article" date="2018" name="DNA Res.">
        <title>Multiple hybrid de novo genome assembly of finger millet, an orphan allotetraploid crop.</title>
        <authorList>
            <person name="Hatakeyama M."/>
            <person name="Aluri S."/>
            <person name="Balachadran M.T."/>
            <person name="Sivarajan S.R."/>
            <person name="Patrignani A."/>
            <person name="Gruter S."/>
            <person name="Poveda L."/>
            <person name="Shimizu-Inatsugi R."/>
            <person name="Baeten J."/>
            <person name="Francoijs K.J."/>
            <person name="Nataraja K.N."/>
            <person name="Reddy Y.A.N."/>
            <person name="Phadnis S."/>
            <person name="Ravikumar R.L."/>
            <person name="Schlapbach R."/>
            <person name="Sreeman S.M."/>
            <person name="Shimizu K.K."/>
        </authorList>
    </citation>
    <scope>NUCLEOTIDE SEQUENCE</scope>
</reference>
<feature type="compositionally biased region" description="Basic residues" evidence="1">
    <location>
        <begin position="1"/>
        <end position="21"/>
    </location>
</feature>
<feature type="region of interest" description="Disordered" evidence="1">
    <location>
        <begin position="1"/>
        <end position="54"/>
    </location>
</feature>
<dbReference type="AlphaFoldDB" id="A0AAV5DHH6"/>
<dbReference type="Proteomes" id="UP001054889">
    <property type="component" value="Unassembled WGS sequence"/>
</dbReference>
<evidence type="ECO:0000256" key="1">
    <source>
        <dbReference type="SAM" id="MobiDB-lite"/>
    </source>
</evidence>
<proteinExistence type="predicted"/>
<feature type="compositionally biased region" description="Low complexity" evidence="1">
    <location>
        <begin position="42"/>
        <end position="54"/>
    </location>
</feature>
<gene>
    <name evidence="2" type="primary">ga28581</name>
    <name evidence="2" type="ORF">PR202_ga28581</name>
</gene>
<reference evidence="2" key="2">
    <citation type="submission" date="2021-12" db="EMBL/GenBank/DDBJ databases">
        <title>Resequencing data analysis of finger millet.</title>
        <authorList>
            <person name="Hatakeyama M."/>
            <person name="Aluri S."/>
            <person name="Balachadran M.T."/>
            <person name="Sivarajan S.R."/>
            <person name="Poveda L."/>
            <person name="Shimizu-Inatsugi R."/>
            <person name="Schlapbach R."/>
            <person name="Sreeman S.M."/>
            <person name="Shimizu K.K."/>
        </authorList>
    </citation>
    <scope>NUCLEOTIDE SEQUENCE</scope>
</reference>
<dbReference type="EMBL" id="BQKI01000017">
    <property type="protein sequence ID" value="GJN10484.1"/>
    <property type="molecule type" value="Genomic_DNA"/>
</dbReference>
<sequence>MWRPSGKRSTGRRAQTRRQRRERTLVRAASAMMSRRRRMRTRMSSGSALIQSTPAPAATSLPLSAMGTVVVADGE</sequence>